<evidence type="ECO:0000256" key="6">
    <source>
        <dbReference type="ARBA" id="ARBA00022801"/>
    </source>
</evidence>
<feature type="domain" description="C2" evidence="13">
    <location>
        <begin position="459"/>
        <end position="588"/>
    </location>
</feature>
<proteinExistence type="predicted"/>
<name>A0A438JAR3_VITVI</name>
<dbReference type="SUPFAM" id="SSF51695">
    <property type="entry name" value="PLC-like phosphodiesterases"/>
    <property type="match status" value="1"/>
</dbReference>
<dbReference type="EMBL" id="QGNW01000053">
    <property type="protein sequence ID" value="RVX06057.1"/>
    <property type="molecule type" value="Genomic_DNA"/>
</dbReference>
<evidence type="ECO:0000256" key="3">
    <source>
        <dbReference type="ARBA" id="ARBA00004202"/>
    </source>
</evidence>
<feature type="compositionally biased region" description="Basic and acidic residues" evidence="12">
    <location>
        <begin position="279"/>
        <end position="304"/>
    </location>
</feature>
<sequence length="688" mass="77636">MEPTQHVSYLSLTQVKQKSCVVCGIISSVLVGNLVCSLHCVSEPSMSKQTYRVCFCFRRGFKLKVAEAPSEIKALFNDYSEEGVMSLEQLQKFLIEVQGEDEASMEDVQGIMDSLHEFKHLPSSNYARASTSKPSFATSVMTLTPPSPLIIRSICSDVPVINSLQCGVRVIELDMWPNSTKDDIDVLHGRTLTTPVKLSKCLISIKKYAFVASEYPVIITLEDHLTPDLQAKVAEMATQIFGDLLFSPESECLAEFPSPESLKKQIIISTKPPKEYLETKIKDKDEGPQKETANLKDELEPFDKDEPEEGEDINEEDMEDWDHKLQQSAAPEYRRLIAIQAGKQKGGIKEWIRLDPDKVRRLSLSEQELEKAIITHGQDIISMGISHHAQDLPREFAEVFPKVMRVDSSNYNPLIGWMHGAQMVAFNMQGYDRPLWLMQGMFRANGGCGYVKKPDLLLKVGPHDKVFDPKANLPVKTTLKVKVYMGEGWHLDFHHTHFDIYSPPDFYTKVGIAGVPADSLMKKTKAVEDDWTPTWNEEFEFPLTAPELALLRIEVHEYDMSEKDDFGGQTCLPVSELRTGIRAVPLHNQKGEKYNSSLILLNQMEYCNYLAHSSTLWAWLDTSIPQGLECKAYLIKPSQSGLGRTELLFEKSLWIEPSGNGGMVSNSNCLILYKWFATEKGLVSHSRE</sequence>
<evidence type="ECO:0000256" key="8">
    <source>
        <dbReference type="ARBA" id="ARBA00023098"/>
    </source>
</evidence>
<evidence type="ECO:0000259" key="13">
    <source>
        <dbReference type="PROSITE" id="PS50004"/>
    </source>
</evidence>
<keyword evidence="5" id="KW-1003">Cell membrane</keyword>
<dbReference type="InterPro" id="IPR001711">
    <property type="entry name" value="PLipase_C_Pinositol-sp_Y"/>
</dbReference>
<keyword evidence="10" id="KW-0807">Transducer</keyword>
<dbReference type="InterPro" id="IPR001192">
    <property type="entry name" value="PI-PLC_fam"/>
</dbReference>
<dbReference type="SMART" id="SM00149">
    <property type="entry name" value="PLCYc"/>
    <property type="match status" value="1"/>
</dbReference>
<dbReference type="Pfam" id="PF00387">
    <property type="entry name" value="PI-PLC-Y"/>
    <property type="match status" value="1"/>
</dbReference>
<keyword evidence="7 11" id="KW-0442">Lipid degradation</keyword>
<feature type="compositionally biased region" description="Acidic residues" evidence="12">
    <location>
        <begin position="305"/>
        <end position="320"/>
    </location>
</feature>
<dbReference type="PROSITE" id="PS50008">
    <property type="entry name" value="PIPLC_Y_DOMAIN"/>
    <property type="match status" value="1"/>
</dbReference>
<dbReference type="GO" id="GO:0035556">
    <property type="term" value="P:intracellular signal transduction"/>
    <property type="evidence" value="ECO:0007669"/>
    <property type="project" value="InterPro"/>
</dbReference>
<dbReference type="InterPro" id="IPR017946">
    <property type="entry name" value="PLC-like_Pdiesterase_TIM-brl"/>
</dbReference>
<reference evidence="15 16" key="1">
    <citation type="journal article" date="2018" name="PLoS Genet.">
        <title>Population sequencing reveals clonal diversity and ancestral inbreeding in the grapevine cultivar Chardonnay.</title>
        <authorList>
            <person name="Roach M.J."/>
            <person name="Johnson D.L."/>
            <person name="Bohlmann J."/>
            <person name="van Vuuren H.J."/>
            <person name="Jones S.J."/>
            <person name="Pretorius I.S."/>
            <person name="Schmidt S.A."/>
            <person name="Borneman A.R."/>
        </authorList>
    </citation>
    <scope>NUCLEOTIDE SEQUENCE [LARGE SCALE GENOMIC DNA]</scope>
    <source>
        <strain evidence="16">cv. Chardonnay</strain>
        <tissue evidence="15">Leaf</tissue>
    </source>
</reference>
<evidence type="ECO:0000259" key="14">
    <source>
        <dbReference type="PROSITE" id="PS50008"/>
    </source>
</evidence>
<gene>
    <name evidence="15" type="primary">PLC2_2</name>
    <name evidence="15" type="ORF">CK203_018787</name>
</gene>
<evidence type="ECO:0000313" key="15">
    <source>
        <dbReference type="EMBL" id="RVX06057.1"/>
    </source>
</evidence>
<dbReference type="PROSITE" id="PS50007">
    <property type="entry name" value="PIPLC_X_DOMAIN"/>
    <property type="match status" value="1"/>
</dbReference>
<evidence type="ECO:0000256" key="4">
    <source>
        <dbReference type="ARBA" id="ARBA00012368"/>
    </source>
</evidence>
<dbReference type="SUPFAM" id="SSF49562">
    <property type="entry name" value="C2 domain (Calcium/lipid-binding domain, CaLB)"/>
    <property type="match status" value="1"/>
</dbReference>
<dbReference type="GO" id="GO:0016042">
    <property type="term" value="P:lipid catabolic process"/>
    <property type="evidence" value="ECO:0007669"/>
    <property type="project" value="UniProtKB-KW"/>
</dbReference>
<feature type="domain" description="PI-PLC Y-box" evidence="14">
    <location>
        <begin position="394"/>
        <end position="457"/>
    </location>
</feature>
<comment type="catalytic activity">
    <reaction evidence="1 11">
        <text>a 1,2-diacyl-sn-glycero-3-phospho-(1D-myo-inositol-4,5-bisphosphate) + H2O = 1D-myo-inositol 1,4,5-trisphosphate + a 1,2-diacyl-sn-glycerol + H(+)</text>
        <dbReference type="Rhea" id="RHEA:33179"/>
        <dbReference type="ChEBI" id="CHEBI:15377"/>
        <dbReference type="ChEBI" id="CHEBI:15378"/>
        <dbReference type="ChEBI" id="CHEBI:17815"/>
        <dbReference type="ChEBI" id="CHEBI:58456"/>
        <dbReference type="ChEBI" id="CHEBI:203600"/>
        <dbReference type="EC" id="3.1.4.11"/>
    </reaction>
</comment>
<accession>A0A438JAR3</accession>
<dbReference type="PROSITE" id="PS50004">
    <property type="entry name" value="C2"/>
    <property type="match status" value="1"/>
</dbReference>
<keyword evidence="8 11" id="KW-0443">Lipid metabolism</keyword>
<comment type="cofactor">
    <cofactor evidence="2">
        <name>Ca(2+)</name>
        <dbReference type="ChEBI" id="CHEBI:29108"/>
    </cofactor>
</comment>
<comment type="subcellular location">
    <subcellularLocation>
        <location evidence="3">Cell membrane</location>
        <topology evidence="3">Peripheral membrane protein</topology>
    </subcellularLocation>
</comment>
<evidence type="ECO:0000256" key="5">
    <source>
        <dbReference type="ARBA" id="ARBA00022475"/>
    </source>
</evidence>
<dbReference type="PANTHER" id="PTHR10336">
    <property type="entry name" value="PHOSPHOINOSITIDE-SPECIFIC PHOSPHOLIPASE C FAMILY PROTEIN"/>
    <property type="match status" value="1"/>
</dbReference>
<dbReference type="GO" id="GO:0006950">
    <property type="term" value="P:response to stress"/>
    <property type="evidence" value="ECO:0007669"/>
    <property type="project" value="UniProtKB-ARBA"/>
</dbReference>
<evidence type="ECO:0000256" key="9">
    <source>
        <dbReference type="ARBA" id="ARBA00023136"/>
    </source>
</evidence>
<evidence type="ECO:0000256" key="12">
    <source>
        <dbReference type="SAM" id="MobiDB-lite"/>
    </source>
</evidence>
<dbReference type="Gene3D" id="2.60.40.150">
    <property type="entry name" value="C2 domain"/>
    <property type="match status" value="1"/>
</dbReference>
<dbReference type="Pfam" id="PF00168">
    <property type="entry name" value="C2"/>
    <property type="match status" value="1"/>
</dbReference>
<dbReference type="Gene3D" id="3.20.20.190">
    <property type="entry name" value="Phosphatidylinositol (PI) phosphodiesterase"/>
    <property type="match status" value="1"/>
</dbReference>
<dbReference type="PANTHER" id="PTHR10336:SF158">
    <property type="entry name" value="PHOSPHOINOSITIDE PHOSPHOLIPASE C"/>
    <property type="match status" value="1"/>
</dbReference>
<dbReference type="AlphaFoldDB" id="A0A438JAR3"/>
<dbReference type="GO" id="GO:0004435">
    <property type="term" value="F:phosphatidylinositol-4,5-bisphosphate phospholipase C activity"/>
    <property type="evidence" value="ECO:0007669"/>
    <property type="project" value="UniProtKB-EC"/>
</dbReference>
<dbReference type="FunFam" id="2.60.40.150:FF:000060">
    <property type="entry name" value="Phosphoinositide phospholipase C"/>
    <property type="match status" value="1"/>
</dbReference>
<dbReference type="Gene3D" id="1.10.238.10">
    <property type="entry name" value="EF-hand"/>
    <property type="match status" value="1"/>
</dbReference>
<dbReference type="SMART" id="SM00148">
    <property type="entry name" value="PLCXc"/>
    <property type="match status" value="1"/>
</dbReference>
<dbReference type="InterPro" id="IPR035892">
    <property type="entry name" value="C2_domain_sf"/>
</dbReference>
<evidence type="ECO:0000256" key="2">
    <source>
        <dbReference type="ARBA" id="ARBA00001913"/>
    </source>
</evidence>
<dbReference type="PRINTS" id="PR00390">
    <property type="entry name" value="PHPHLIPASEC"/>
</dbReference>
<keyword evidence="9" id="KW-0472">Membrane</keyword>
<evidence type="ECO:0000256" key="10">
    <source>
        <dbReference type="ARBA" id="ARBA00023224"/>
    </source>
</evidence>
<keyword evidence="6 11" id="KW-0378">Hydrolase</keyword>
<dbReference type="GO" id="GO:0005886">
    <property type="term" value="C:plasma membrane"/>
    <property type="evidence" value="ECO:0007669"/>
    <property type="project" value="UniProtKB-SubCell"/>
</dbReference>
<dbReference type="InterPro" id="IPR000008">
    <property type="entry name" value="C2_dom"/>
</dbReference>
<dbReference type="InterPro" id="IPR000909">
    <property type="entry name" value="PLipase_C_PInositol-sp_X_dom"/>
</dbReference>
<evidence type="ECO:0000256" key="1">
    <source>
        <dbReference type="ARBA" id="ARBA00001195"/>
    </source>
</evidence>
<evidence type="ECO:0000313" key="16">
    <source>
        <dbReference type="Proteomes" id="UP000288805"/>
    </source>
</evidence>
<dbReference type="CDD" id="cd00275">
    <property type="entry name" value="C2_PLC_like"/>
    <property type="match status" value="1"/>
</dbReference>
<evidence type="ECO:0000256" key="11">
    <source>
        <dbReference type="RuleBase" id="RU361133"/>
    </source>
</evidence>
<feature type="region of interest" description="Disordered" evidence="12">
    <location>
        <begin position="279"/>
        <end position="320"/>
    </location>
</feature>
<comment type="caution">
    <text evidence="15">The sequence shown here is derived from an EMBL/GenBank/DDBJ whole genome shotgun (WGS) entry which is preliminary data.</text>
</comment>
<dbReference type="SMART" id="SM00239">
    <property type="entry name" value="C2"/>
    <property type="match status" value="1"/>
</dbReference>
<organism evidence="15 16">
    <name type="scientific">Vitis vinifera</name>
    <name type="common">Grape</name>
    <dbReference type="NCBI Taxonomy" id="29760"/>
    <lineage>
        <taxon>Eukaryota</taxon>
        <taxon>Viridiplantae</taxon>
        <taxon>Streptophyta</taxon>
        <taxon>Embryophyta</taxon>
        <taxon>Tracheophyta</taxon>
        <taxon>Spermatophyta</taxon>
        <taxon>Magnoliopsida</taxon>
        <taxon>eudicotyledons</taxon>
        <taxon>Gunneridae</taxon>
        <taxon>Pentapetalae</taxon>
        <taxon>rosids</taxon>
        <taxon>Vitales</taxon>
        <taxon>Vitaceae</taxon>
        <taxon>Viteae</taxon>
        <taxon>Vitis</taxon>
    </lineage>
</organism>
<dbReference type="Pfam" id="PF00388">
    <property type="entry name" value="PI-PLC-X"/>
    <property type="match status" value="1"/>
</dbReference>
<protein>
    <recommendedName>
        <fullName evidence="4 11">Phosphoinositide phospholipase C</fullName>
        <ecNumber evidence="4 11">3.1.4.11</ecNumber>
    </recommendedName>
</protein>
<dbReference type="EC" id="3.1.4.11" evidence="4 11"/>
<evidence type="ECO:0000256" key="7">
    <source>
        <dbReference type="ARBA" id="ARBA00022963"/>
    </source>
</evidence>
<dbReference type="Proteomes" id="UP000288805">
    <property type="component" value="Unassembled WGS sequence"/>
</dbReference>